<accession>A0ACB9KGR1</accession>
<gene>
    <name evidence="1" type="ORF">L6164_036347</name>
</gene>
<dbReference type="Proteomes" id="UP000828941">
    <property type="component" value="Chromosome 14"/>
</dbReference>
<dbReference type="EMBL" id="CM039439">
    <property type="protein sequence ID" value="KAI4296384.1"/>
    <property type="molecule type" value="Genomic_DNA"/>
</dbReference>
<proteinExistence type="predicted"/>
<evidence type="ECO:0000313" key="1">
    <source>
        <dbReference type="EMBL" id="KAI4296384.1"/>
    </source>
</evidence>
<keyword evidence="2" id="KW-1185">Reference proteome</keyword>
<name>A0ACB9KGR1_BAUVA</name>
<evidence type="ECO:0000313" key="2">
    <source>
        <dbReference type="Proteomes" id="UP000828941"/>
    </source>
</evidence>
<sequence>MWIKTSCCFGTLSSSRPCNPNDQISKATSLQRFSHNLCQLRVQPKRLLKSRGPNALDGLPGFRYETIPDGLPPSDADATQDLPSLCDSISKTCLDPFLNLLAKLKDSASKGLVPPVTCIVSDGVMTFSVKAAEIVGLPSVLFWAASACSFLGFSQYQNLVNKGLVPLKDESYLTNGYLDTVLDWIPGMKDIRLRDIPTLIRTTNPNDILLNFILREMAGAKNASMIVLNTFEEFERDALEALSSIFPPLYPIGPLPMLDNPIPEGKLASIGSNLWKEDSECLQWLDSKEPKSVFYVNYGSITTMSEENLVEFAWGIANTKKPFLWVIRADLVKGGSEILSSEFVNETKERGLIVSWCPQEQVLNHPAIGGFLTHCGWNSTIESVFAGVPLVCWPFFADQQTNCRYACTEWGIGMEVDPVVKREEVKKLVNELMEGEKGKNMKQKAMDWKKKAEEATSPDGSSYKNLDKLINEVMLKWNKPC</sequence>
<reference evidence="1 2" key="1">
    <citation type="journal article" date="2022" name="DNA Res.">
        <title>Chromosomal-level genome assembly of the orchid tree Bauhinia variegata (Leguminosae; Cercidoideae) supports the allotetraploid origin hypothesis of Bauhinia.</title>
        <authorList>
            <person name="Zhong Y."/>
            <person name="Chen Y."/>
            <person name="Zheng D."/>
            <person name="Pang J."/>
            <person name="Liu Y."/>
            <person name="Luo S."/>
            <person name="Meng S."/>
            <person name="Qian L."/>
            <person name="Wei D."/>
            <person name="Dai S."/>
            <person name="Zhou R."/>
        </authorList>
    </citation>
    <scope>NUCLEOTIDE SEQUENCE [LARGE SCALE GENOMIC DNA]</scope>
    <source>
        <strain evidence="1">BV-YZ2020</strain>
    </source>
</reference>
<organism evidence="1 2">
    <name type="scientific">Bauhinia variegata</name>
    <name type="common">Purple orchid tree</name>
    <name type="synonym">Phanera variegata</name>
    <dbReference type="NCBI Taxonomy" id="167791"/>
    <lineage>
        <taxon>Eukaryota</taxon>
        <taxon>Viridiplantae</taxon>
        <taxon>Streptophyta</taxon>
        <taxon>Embryophyta</taxon>
        <taxon>Tracheophyta</taxon>
        <taxon>Spermatophyta</taxon>
        <taxon>Magnoliopsida</taxon>
        <taxon>eudicotyledons</taxon>
        <taxon>Gunneridae</taxon>
        <taxon>Pentapetalae</taxon>
        <taxon>rosids</taxon>
        <taxon>fabids</taxon>
        <taxon>Fabales</taxon>
        <taxon>Fabaceae</taxon>
        <taxon>Cercidoideae</taxon>
        <taxon>Cercideae</taxon>
        <taxon>Bauhiniinae</taxon>
        <taxon>Bauhinia</taxon>
    </lineage>
</organism>
<protein>
    <submittedName>
        <fullName evidence="1">Uncharacterized protein</fullName>
    </submittedName>
</protein>
<comment type="caution">
    <text evidence="1">The sequence shown here is derived from an EMBL/GenBank/DDBJ whole genome shotgun (WGS) entry which is preliminary data.</text>
</comment>